<evidence type="ECO:0000313" key="2">
    <source>
        <dbReference type="EMBL" id="OMP09988.1"/>
    </source>
</evidence>
<sequence>MAPIEDVCPQITKNTPSPTIDFGQVAPNHSSSQGQGQEEVHKSHAKSISGRSDGSNNSALSFNFPVLTEPGRLSNVNDQEQNIKGLKTKSAKQPENQTKEEMPPPPQAPATAPQNSSSRSWFSWFYCCRCS</sequence>
<evidence type="ECO:0000313" key="3">
    <source>
        <dbReference type="Proteomes" id="UP000187203"/>
    </source>
</evidence>
<accession>A0A1R3KSH9</accession>
<feature type="compositionally biased region" description="Polar residues" evidence="1">
    <location>
        <begin position="49"/>
        <end position="61"/>
    </location>
</feature>
<proteinExistence type="predicted"/>
<keyword evidence="3" id="KW-1185">Reference proteome</keyword>
<reference evidence="3" key="1">
    <citation type="submission" date="2013-09" db="EMBL/GenBank/DDBJ databases">
        <title>Corchorus olitorius genome sequencing.</title>
        <authorList>
            <person name="Alam M."/>
            <person name="Haque M.S."/>
            <person name="Islam M.S."/>
            <person name="Emdad E.M."/>
            <person name="Islam M.M."/>
            <person name="Ahmed B."/>
            <person name="Halim A."/>
            <person name="Hossen Q.M.M."/>
            <person name="Hossain M.Z."/>
            <person name="Ahmed R."/>
            <person name="Khan M.M."/>
            <person name="Islam R."/>
            <person name="Rashid M.M."/>
            <person name="Khan S.A."/>
            <person name="Rahman M.S."/>
            <person name="Alam M."/>
            <person name="Yahiya A.S."/>
            <person name="Khan M.S."/>
            <person name="Azam M.S."/>
            <person name="Haque T."/>
            <person name="Lashkar M.Z.H."/>
            <person name="Akhand A.I."/>
            <person name="Morshed G."/>
            <person name="Roy S."/>
            <person name="Uddin K.S."/>
            <person name="Rabeya T."/>
            <person name="Hossain A.S."/>
            <person name="Chowdhury A."/>
            <person name="Snigdha A.R."/>
            <person name="Mortoza M.S."/>
            <person name="Matin S.A."/>
            <person name="Hoque S.M.E."/>
            <person name="Islam M.K."/>
            <person name="Roy D.K."/>
            <person name="Haider R."/>
            <person name="Moosa M.M."/>
            <person name="Elias S.M."/>
            <person name="Hasan A.M."/>
            <person name="Jahan S."/>
            <person name="Shafiuddin M."/>
            <person name="Mahmood N."/>
            <person name="Shommy N.S."/>
        </authorList>
    </citation>
    <scope>NUCLEOTIDE SEQUENCE [LARGE SCALE GENOMIC DNA]</scope>
    <source>
        <strain evidence="3">cv. O-4</strain>
    </source>
</reference>
<dbReference type="EMBL" id="AWUE01012082">
    <property type="protein sequence ID" value="OMP09988.1"/>
    <property type="molecule type" value="Genomic_DNA"/>
</dbReference>
<organism evidence="2 3">
    <name type="scientific">Corchorus olitorius</name>
    <dbReference type="NCBI Taxonomy" id="93759"/>
    <lineage>
        <taxon>Eukaryota</taxon>
        <taxon>Viridiplantae</taxon>
        <taxon>Streptophyta</taxon>
        <taxon>Embryophyta</taxon>
        <taxon>Tracheophyta</taxon>
        <taxon>Spermatophyta</taxon>
        <taxon>Magnoliopsida</taxon>
        <taxon>eudicotyledons</taxon>
        <taxon>Gunneridae</taxon>
        <taxon>Pentapetalae</taxon>
        <taxon>rosids</taxon>
        <taxon>malvids</taxon>
        <taxon>Malvales</taxon>
        <taxon>Malvaceae</taxon>
        <taxon>Grewioideae</taxon>
        <taxon>Apeibeae</taxon>
        <taxon>Corchorus</taxon>
    </lineage>
</organism>
<dbReference type="PANTHER" id="PTHR33673">
    <property type="entry name" value="SUPPRESSOR SRP40-LIKE PROTEIN"/>
    <property type="match status" value="1"/>
</dbReference>
<gene>
    <name evidence="2" type="ORF">COLO4_04937</name>
</gene>
<name>A0A1R3KSH9_9ROSI</name>
<dbReference type="PANTHER" id="PTHR33673:SF36">
    <property type="entry name" value="MYB-LIKE PROTEIN Q"/>
    <property type="match status" value="1"/>
</dbReference>
<feature type="compositionally biased region" description="Polar residues" evidence="1">
    <location>
        <begin position="27"/>
        <end position="36"/>
    </location>
</feature>
<dbReference type="OrthoDB" id="676141at2759"/>
<dbReference type="Proteomes" id="UP000187203">
    <property type="component" value="Unassembled WGS sequence"/>
</dbReference>
<feature type="region of interest" description="Disordered" evidence="1">
    <location>
        <begin position="1"/>
        <end position="119"/>
    </location>
</feature>
<dbReference type="AlphaFoldDB" id="A0A1R3KSH9"/>
<evidence type="ECO:0000256" key="1">
    <source>
        <dbReference type="SAM" id="MobiDB-lite"/>
    </source>
</evidence>
<comment type="caution">
    <text evidence="2">The sequence shown here is derived from an EMBL/GenBank/DDBJ whole genome shotgun (WGS) entry which is preliminary data.</text>
</comment>
<protein>
    <submittedName>
        <fullName evidence="2">Uncharacterized protein</fullName>
    </submittedName>
</protein>